<keyword evidence="1" id="KW-0812">Transmembrane</keyword>
<protein>
    <submittedName>
        <fullName evidence="2">Uncharacterized protein</fullName>
    </submittedName>
</protein>
<keyword evidence="3" id="KW-1185">Reference proteome</keyword>
<evidence type="ECO:0000313" key="2">
    <source>
        <dbReference type="EMBL" id="EAY04182.1"/>
    </source>
</evidence>
<evidence type="ECO:0000256" key="1">
    <source>
        <dbReference type="SAM" id="Phobius"/>
    </source>
</evidence>
<accession>A2ET66</accession>
<dbReference type="VEuPathDB" id="TrichDB:TVAG_009900"/>
<dbReference type="VEuPathDB" id="TrichDB:TVAGG3_0165380"/>
<keyword evidence="1" id="KW-1133">Transmembrane helix</keyword>
<dbReference type="EMBL" id="DS113483">
    <property type="protein sequence ID" value="EAY04182.1"/>
    <property type="molecule type" value="Genomic_DNA"/>
</dbReference>
<name>A2ET66_TRIV3</name>
<keyword evidence="1" id="KW-0472">Membrane</keyword>
<dbReference type="AlphaFoldDB" id="A2ET66"/>
<sequence>MTQPTKEDAILNYPLIEELSGDIWGPISSQLNVSQENFSLRSFHYQNHFYFTILIPIKIEYDQTHYVILLCDFSEMIADSLWETTKVYFVYLMFAFLFNNLTLILGFASLKKRNKKFEAINNSIESYLVTDSGTMFKAIQQIRTLELNHPDESFLNKILDGVVNKIAQHGVHPYYCKANCPFCKQLVGDDVCDLYNDPDKCFQTWKTIIAPKIANYKTPGDLKFRWKMHQTHPVKYLIQLFSTIIVSEDLFFPEVDPNNLLEMVCYYAENFCQDPAIVALQLNAFHNLMHTQLKYWIPKKIDRLVSYICCIFFMSDGDKLCTHIVDKQLHAKRNDYKLPFETTKSIIGHQNFVELAYTIEIFEYISSYIPVLYNSNSPFTMHFRSIFLRLIQTQFVSNDLTFFGALRILVESPYFSPMDIYSDRIVLLQFLLSYASLAPFYSSSKIADEVSMKFLEFKGLDTYDQIFTTRFCIEIVKMIIIPMTNNLTKFISLDVQEKNLKNVIDHWTSKLKFLSATVSDSDDE</sequence>
<dbReference type="Proteomes" id="UP000001542">
    <property type="component" value="Unassembled WGS sequence"/>
</dbReference>
<reference evidence="2" key="2">
    <citation type="journal article" date="2007" name="Science">
        <title>Draft genome sequence of the sexually transmitted pathogen Trichomonas vaginalis.</title>
        <authorList>
            <person name="Carlton J.M."/>
            <person name="Hirt R.P."/>
            <person name="Silva J.C."/>
            <person name="Delcher A.L."/>
            <person name="Schatz M."/>
            <person name="Zhao Q."/>
            <person name="Wortman J.R."/>
            <person name="Bidwell S.L."/>
            <person name="Alsmark U.C.M."/>
            <person name="Besteiro S."/>
            <person name="Sicheritz-Ponten T."/>
            <person name="Noel C.J."/>
            <person name="Dacks J.B."/>
            <person name="Foster P.G."/>
            <person name="Simillion C."/>
            <person name="Van de Peer Y."/>
            <person name="Miranda-Saavedra D."/>
            <person name="Barton G.J."/>
            <person name="Westrop G.D."/>
            <person name="Mueller S."/>
            <person name="Dessi D."/>
            <person name="Fiori P.L."/>
            <person name="Ren Q."/>
            <person name="Paulsen I."/>
            <person name="Zhang H."/>
            <person name="Bastida-Corcuera F.D."/>
            <person name="Simoes-Barbosa A."/>
            <person name="Brown M.T."/>
            <person name="Hayes R.D."/>
            <person name="Mukherjee M."/>
            <person name="Okumura C.Y."/>
            <person name="Schneider R."/>
            <person name="Smith A.J."/>
            <person name="Vanacova S."/>
            <person name="Villalvazo M."/>
            <person name="Haas B.J."/>
            <person name="Pertea M."/>
            <person name="Feldblyum T.V."/>
            <person name="Utterback T.R."/>
            <person name="Shu C.L."/>
            <person name="Osoegawa K."/>
            <person name="de Jong P.J."/>
            <person name="Hrdy I."/>
            <person name="Horvathova L."/>
            <person name="Zubacova Z."/>
            <person name="Dolezal P."/>
            <person name="Malik S.B."/>
            <person name="Logsdon J.M. Jr."/>
            <person name="Henze K."/>
            <person name="Gupta A."/>
            <person name="Wang C.C."/>
            <person name="Dunne R.L."/>
            <person name="Upcroft J.A."/>
            <person name="Upcroft P."/>
            <person name="White O."/>
            <person name="Salzberg S.L."/>
            <person name="Tang P."/>
            <person name="Chiu C.-H."/>
            <person name="Lee Y.-S."/>
            <person name="Embley T.M."/>
            <person name="Coombs G.H."/>
            <person name="Mottram J.C."/>
            <person name="Tachezy J."/>
            <person name="Fraser-Liggett C.M."/>
            <person name="Johnson P.J."/>
        </authorList>
    </citation>
    <scope>NUCLEOTIDE SEQUENCE [LARGE SCALE GENOMIC DNA]</scope>
    <source>
        <strain evidence="2">G3</strain>
    </source>
</reference>
<dbReference type="KEGG" id="tva:4762032"/>
<dbReference type="InParanoid" id="A2ET66"/>
<dbReference type="SMR" id="A2ET66"/>
<gene>
    <name evidence="2" type="ORF">TVAG_009900</name>
</gene>
<evidence type="ECO:0000313" key="3">
    <source>
        <dbReference type="Proteomes" id="UP000001542"/>
    </source>
</evidence>
<organism evidence="2 3">
    <name type="scientific">Trichomonas vaginalis (strain ATCC PRA-98 / G3)</name>
    <dbReference type="NCBI Taxonomy" id="412133"/>
    <lineage>
        <taxon>Eukaryota</taxon>
        <taxon>Metamonada</taxon>
        <taxon>Parabasalia</taxon>
        <taxon>Trichomonadida</taxon>
        <taxon>Trichomonadidae</taxon>
        <taxon>Trichomonas</taxon>
    </lineage>
</organism>
<feature type="transmembrane region" description="Helical" evidence="1">
    <location>
        <begin position="88"/>
        <end position="110"/>
    </location>
</feature>
<reference evidence="2" key="1">
    <citation type="submission" date="2006-10" db="EMBL/GenBank/DDBJ databases">
        <authorList>
            <person name="Amadeo P."/>
            <person name="Zhao Q."/>
            <person name="Wortman J."/>
            <person name="Fraser-Liggett C."/>
            <person name="Carlton J."/>
        </authorList>
    </citation>
    <scope>NUCLEOTIDE SEQUENCE</scope>
    <source>
        <strain evidence="2">G3</strain>
    </source>
</reference>
<proteinExistence type="predicted"/>